<organism evidence="3 4">
    <name type="scientific">Stachybotrys chlorohalonatus (strain IBT 40285)</name>
    <dbReference type="NCBI Taxonomy" id="1283841"/>
    <lineage>
        <taxon>Eukaryota</taxon>
        <taxon>Fungi</taxon>
        <taxon>Dikarya</taxon>
        <taxon>Ascomycota</taxon>
        <taxon>Pezizomycotina</taxon>
        <taxon>Sordariomycetes</taxon>
        <taxon>Hypocreomycetidae</taxon>
        <taxon>Hypocreales</taxon>
        <taxon>Stachybotryaceae</taxon>
        <taxon>Stachybotrys</taxon>
    </lineage>
</organism>
<dbReference type="InterPro" id="IPR000219">
    <property type="entry name" value="DH_dom"/>
</dbReference>
<dbReference type="GO" id="GO:0005085">
    <property type="term" value="F:guanyl-nucleotide exchange factor activity"/>
    <property type="evidence" value="ECO:0007669"/>
    <property type="project" value="InterPro"/>
</dbReference>
<dbReference type="AlphaFoldDB" id="A0A084QJR5"/>
<dbReference type="SMART" id="SM00325">
    <property type="entry name" value="RhoGEF"/>
    <property type="match status" value="1"/>
</dbReference>
<dbReference type="OMA" id="WTHIQDD"/>
<accession>A0A084QJR5</accession>
<name>A0A084QJR5_STAC4</name>
<feature type="compositionally biased region" description="Basic and acidic residues" evidence="1">
    <location>
        <begin position="793"/>
        <end position="805"/>
    </location>
</feature>
<feature type="region of interest" description="Disordered" evidence="1">
    <location>
        <begin position="747"/>
        <end position="767"/>
    </location>
</feature>
<dbReference type="PANTHER" id="PTHR45818">
    <property type="entry name" value="PROTEIN VAV"/>
    <property type="match status" value="1"/>
</dbReference>
<reference evidence="3 4" key="1">
    <citation type="journal article" date="2014" name="BMC Genomics">
        <title>Comparative genome sequencing reveals chemotype-specific gene clusters in the toxigenic black mold Stachybotrys.</title>
        <authorList>
            <person name="Semeiks J."/>
            <person name="Borek D."/>
            <person name="Otwinowski Z."/>
            <person name="Grishin N.V."/>
        </authorList>
    </citation>
    <scope>NUCLEOTIDE SEQUENCE [LARGE SCALE GENOMIC DNA]</scope>
    <source>
        <strain evidence="3 4">IBT 40285</strain>
    </source>
</reference>
<evidence type="ECO:0000313" key="3">
    <source>
        <dbReference type="EMBL" id="KFA64200.1"/>
    </source>
</evidence>
<dbReference type="GO" id="GO:0005737">
    <property type="term" value="C:cytoplasm"/>
    <property type="evidence" value="ECO:0007669"/>
    <property type="project" value="TreeGrafter"/>
</dbReference>
<feature type="region of interest" description="Disordered" evidence="1">
    <location>
        <begin position="866"/>
        <end position="909"/>
    </location>
</feature>
<feature type="region of interest" description="Disordered" evidence="1">
    <location>
        <begin position="1"/>
        <end position="30"/>
    </location>
</feature>
<dbReference type="InParanoid" id="A0A084QJR5"/>
<keyword evidence="4" id="KW-1185">Reference proteome</keyword>
<dbReference type="InterPro" id="IPR035899">
    <property type="entry name" value="DBL_dom_sf"/>
</dbReference>
<proteinExistence type="predicted"/>
<dbReference type="Proteomes" id="UP000028524">
    <property type="component" value="Unassembled WGS sequence"/>
</dbReference>
<dbReference type="Pfam" id="PF00621">
    <property type="entry name" value="RhoGEF"/>
    <property type="match status" value="1"/>
</dbReference>
<feature type="domain" description="DH" evidence="2">
    <location>
        <begin position="198"/>
        <end position="446"/>
    </location>
</feature>
<dbReference type="Gene3D" id="1.20.900.10">
    <property type="entry name" value="Dbl homology (DH) domain"/>
    <property type="match status" value="1"/>
</dbReference>
<feature type="compositionally biased region" description="Polar residues" evidence="1">
    <location>
        <begin position="1"/>
        <end position="22"/>
    </location>
</feature>
<evidence type="ECO:0000259" key="2">
    <source>
        <dbReference type="PROSITE" id="PS50010"/>
    </source>
</evidence>
<protein>
    <recommendedName>
        <fullName evidence="2">DH domain-containing protein</fullName>
    </recommendedName>
</protein>
<evidence type="ECO:0000313" key="4">
    <source>
        <dbReference type="Proteomes" id="UP000028524"/>
    </source>
</evidence>
<gene>
    <name evidence="3" type="ORF">S40285_00795</name>
</gene>
<feature type="region of interest" description="Disordered" evidence="1">
    <location>
        <begin position="779"/>
        <end position="817"/>
    </location>
</feature>
<sequence>MALVESSSFAQHLKTPSPSTIESKPLELKDMGTDHDPIERAVNASYDALSSNLGEINIAKMDDLGKVGQTDTLKLGGSDQQVGGHVLMEFPSIAINDFHESSLDNDHILDIKSKKPFQKWMRSLHRRAKQRPLLDELHSGHSCELLRPDDGHSPSMMAPSAHHRNSSSGSSFRASEDSAVLDELTGSLDAAATERALQRRRILSELILTEQSYVRDVRFLLNVYITILASLPTLPTGLRSTINRNLAEVVELHEEILQELHRIMPAPEHVEARLAVISNSRVLDCNLHAYNHRHRTSLDAVPECGRASTWGQQTQETPSSPQEVAEVAKVFARKMNRFFIYKEYGAKYELMMKDISLAHRTMPEWDTYQKGLEALASTCCSVRSNKTSSRRALTIGDLLVKRICKYPLLFAELLRHTPVSDCPNSHMEIDSTLTRLREATAEMNRATDDVHTKATLEKTWLLQDRLAFPNRKLDATSKNHIRSFGHIRLCGALHVCWQSSNSIEGRYMICLLYRNVLCLASAGRVEPVYTILACIGIHRARMEATDNGRGRQLIPIHAAPFSWKLVFEHDHQLYEMIMTACTAKEETEWRAHLGQSTEEELEVDNSCIFGTMDLDIKSMGAVFGKPGTIARRLSIQRAATVGPKSTLAQVILKNTSITRDAASGASALTTINRSQSLLTTNQRVPVLAPPRSERARLEALLTDVWSRETLPFPGMPTRSRSEHLVRTSASSMIRKLSVASITNSFAKRSGSVSRKASKSTNDEMIPEGSLQVGLQGLANDGLEADSDSGPYSKTEKGRPRMDGGKCHQTKMPQPGLDRVEEAPGTVRRITAGEGFEAKIIDEPILRTSSTNSIHVWLGKTISEKSHTLSTEKENSFRLANEKPRSSGRWGRAGLSKSESRSHSFRSLFR</sequence>
<feature type="region of interest" description="Disordered" evidence="1">
    <location>
        <begin position="147"/>
        <end position="172"/>
    </location>
</feature>
<feature type="compositionally biased region" description="Basic and acidic residues" evidence="1">
    <location>
        <begin position="866"/>
        <end position="884"/>
    </location>
</feature>
<dbReference type="PROSITE" id="PS50010">
    <property type="entry name" value="DH_2"/>
    <property type="match status" value="1"/>
</dbReference>
<dbReference type="EMBL" id="KL660698">
    <property type="protein sequence ID" value="KFA64200.1"/>
    <property type="molecule type" value="Genomic_DNA"/>
</dbReference>
<dbReference type="HOGENOM" id="CLU_010210_0_1_1"/>
<dbReference type="OrthoDB" id="8059989at2759"/>
<dbReference type="PANTHER" id="PTHR45818:SF3">
    <property type="entry name" value="PROTEIN VAV"/>
    <property type="match status" value="1"/>
</dbReference>
<dbReference type="STRING" id="1283841.A0A084QJR5"/>
<dbReference type="SUPFAM" id="SSF48065">
    <property type="entry name" value="DBL homology domain (DH-domain)"/>
    <property type="match status" value="1"/>
</dbReference>
<evidence type="ECO:0000256" key="1">
    <source>
        <dbReference type="SAM" id="MobiDB-lite"/>
    </source>
</evidence>